<evidence type="ECO:0000256" key="1">
    <source>
        <dbReference type="ARBA" id="ARBA00022630"/>
    </source>
</evidence>
<accession>A0ABV0BYX7</accession>
<dbReference type="Gene3D" id="3.20.20.30">
    <property type="entry name" value="Luciferase-like domain"/>
    <property type="match status" value="1"/>
</dbReference>
<dbReference type="PANTHER" id="PTHR30011:SF16">
    <property type="entry name" value="C2H2 FINGER DOMAIN TRANSCRIPTION FACTOR (EUROFUNG)-RELATED"/>
    <property type="match status" value="1"/>
</dbReference>
<dbReference type="InterPro" id="IPR020020">
    <property type="entry name" value="Luciferase-type_oxidoreductase"/>
</dbReference>
<dbReference type="InterPro" id="IPR011251">
    <property type="entry name" value="Luciferase-like_dom"/>
</dbReference>
<name>A0ABV0BYX7_9SPHI</name>
<dbReference type="EMBL" id="JBDJNQ010000007">
    <property type="protein sequence ID" value="MEN5378699.1"/>
    <property type="molecule type" value="Genomic_DNA"/>
</dbReference>
<evidence type="ECO:0000256" key="2">
    <source>
        <dbReference type="ARBA" id="ARBA00022643"/>
    </source>
</evidence>
<evidence type="ECO:0000313" key="6">
    <source>
        <dbReference type="EMBL" id="MEN5378699.1"/>
    </source>
</evidence>
<organism evidence="6 7">
    <name type="scientific">Sphingobacterium kitahiroshimense</name>
    <dbReference type="NCBI Taxonomy" id="470446"/>
    <lineage>
        <taxon>Bacteria</taxon>
        <taxon>Pseudomonadati</taxon>
        <taxon>Bacteroidota</taxon>
        <taxon>Sphingobacteriia</taxon>
        <taxon>Sphingobacteriales</taxon>
        <taxon>Sphingobacteriaceae</taxon>
        <taxon>Sphingobacterium</taxon>
    </lineage>
</organism>
<proteinExistence type="predicted"/>
<keyword evidence="1" id="KW-0285">Flavoprotein</keyword>
<keyword evidence="7" id="KW-1185">Reference proteome</keyword>
<comment type="caution">
    <text evidence="6">The sequence shown here is derived from an EMBL/GenBank/DDBJ whole genome shotgun (WGS) entry which is preliminary data.</text>
</comment>
<dbReference type="RefSeq" id="WP_183912782.1">
    <property type="nucleotide sequence ID" value="NZ_JBDJNQ010000007.1"/>
</dbReference>
<feature type="domain" description="Luciferase-like" evidence="5">
    <location>
        <begin position="36"/>
        <end position="217"/>
    </location>
</feature>
<evidence type="ECO:0000256" key="4">
    <source>
        <dbReference type="ARBA" id="ARBA00023033"/>
    </source>
</evidence>
<dbReference type="InterPro" id="IPR051260">
    <property type="entry name" value="Diverse_substr_monoxygenases"/>
</dbReference>
<sequence length="332" mass="37479">MIRNFENHYAFNRVFAPDVLTIGLFLPLEVYTGKLPLVEEHMAYIKQIDRLDFASIWVRDIPMFDPSFGDAGQVYDAFSYLSFIAGQTSRVALGTGSIVLPFWHPISLAKTAASLDQLSNNRLLLGVGSGDRSIEFPAFGLDFEHRGERFRQVLQDFRRLNKEHYPKIKSELTHIDGLDLIPKPVQEYIPSLITGGSQQPLSWIAEHGDGWITYPGATTSKLHVRPLGEKIKAWRDLIPDQIFKPHMTNEWIELTEDPNFPRTPLQGGFVLKTGRNGLLELLHEWQEAGVNHAALGIQFSKRPIADVIDELGAEVLPYFPSLVKASHINMIP</sequence>
<protein>
    <submittedName>
        <fullName evidence="6">LLM class oxidoreductase</fullName>
    </submittedName>
</protein>
<evidence type="ECO:0000259" key="5">
    <source>
        <dbReference type="Pfam" id="PF00296"/>
    </source>
</evidence>
<dbReference type="Proteomes" id="UP001409291">
    <property type="component" value="Unassembled WGS sequence"/>
</dbReference>
<dbReference type="Pfam" id="PF00296">
    <property type="entry name" value="Bac_luciferase"/>
    <property type="match status" value="1"/>
</dbReference>
<dbReference type="PANTHER" id="PTHR30011">
    <property type="entry name" value="ALKANESULFONATE MONOOXYGENASE-RELATED"/>
    <property type="match status" value="1"/>
</dbReference>
<dbReference type="NCBIfam" id="TIGR03571">
    <property type="entry name" value="lucif_BA3436"/>
    <property type="match status" value="1"/>
</dbReference>
<evidence type="ECO:0000256" key="3">
    <source>
        <dbReference type="ARBA" id="ARBA00023002"/>
    </source>
</evidence>
<evidence type="ECO:0000313" key="7">
    <source>
        <dbReference type="Proteomes" id="UP001409291"/>
    </source>
</evidence>
<keyword evidence="3" id="KW-0560">Oxidoreductase</keyword>
<dbReference type="SUPFAM" id="SSF51679">
    <property type="entry name" value="Bacterial luciferase-like"/>
    <property type="match status" value="1"/>
</dbReference>
<reference evidence="6 7" key="1">
    <citation type="submission" date="2024-04" db="EMBL/GenBank/DDBJ databases">
        <title>WGS of bacteria from Torrens River.</title>
        <authorList>
            <person name="Wyrsch E.R."/>
            <person name="Drigo B."/>
        </authorList>
    </citation>
    <scope>NUCLEOTIDE SEQUENCE [LARGE SCALE GENOMIC DNA]</scope>
    <source>
        <strain evidence="6 7">TWI391</strain>
    </source>
</reference>
<keyword evidence="2" id="KW-0288">FMN</keyword>
<dbReference type="InterPro" id="IPR036661">
    <property type="entry name" value="Luciferase-like_sf"/>
</dbReference>
<gene>
    <name evidence="6" type="ORF">ABE541_15660</name>
</gene>
<keyword evidence="4" id="KW-0503">Monooxygenase</keyword>